<evidence type="ECO:0000313" key="2">
    <source>
        <dbReference type="EMBL" id="MDK2125581.1"/>
    </source>
</evidence>
<dbReference type="InterPro" id="IPR010281">
    <property type="entry name" value="DUF885"/>
</dbReference>
<gene>
    <name evidence="2" type="ORF">PZA18_16120</name>
</gene>
<comment type="caution">
    <text evidence="2">The sequence shown here is derived from an EMBL/GenBank/DDBJ whole genome shotgun (WGS) entry which is preliminary data.</text>
</comment>
<accession>A0ABT7DZU2</accession>
<evidence type="ECO:0000256" key="1">
    <source>
        <dbReference type="SAM" id="SignalP"/>
    </source>
</evidence>
<feature type="chain" id="PRO_5045722832" evidence="1">
    <location>
        <begin position="27"/>
        <end position="596"/>
    </location>
</feature>
<proteinExistence type="predicted"/>
<dbReference type="Pfam" id="PF05960">
    <property type="entry name" value="DUF885"/>
    <property type="match status" value="1"/>
</dbReference>
<dbReference type="PANTHER" id="PTHR33361:SF2">
    <property type="entry name" value="DUF885 DOMAIN-CONTAINING PROTEIN"/>
    <property type="match status" value="1"/>
</dbReference>
<reference evidence="2" key="1">
    <citation type="submission" date="2023-03" db="EMBL/GenBank/DDBJ databases">
        <title>Chitinimonas shenzhenensis gen. nov., sp. nov., a novel member of family Burkholderiaceae isolated from activated sludge collected in Shen Zhen, China.</title>
        <authorList>
            <person name="Wang X."/>
        </authorList>
    </citation>
    <scope>NUCLEOTIDE SEQUENCE</scope>
    <source>
        <strain evidence="2">DQS-5</strain>
    </source>
</reference>
<dbReference type="EMBL" id="JARRAF010000021">
    <property type="protein sequence ID" value="MDK2125581.1"/>
    <property type="molecule type" value="Genomic_DNA"/>
</dbReference>
<sequence>MFRFVATPIRRAMLAALLVLPATGFASTASWVERSNTLAAPVIKSQGQFRPEYASFAGVEEFDSAVADFGPKMRERMQAANRERQTWLKQQLAKETDIQVRQDLEIMIDRLESDYQRGLLEQQYLLEYIDIPQLVYRGLENLLDTRNKPERQARALIRLKRYIGAEAGYQPLVQQARARIEEDLARQGLTGPYVEELKQKLANVDFYLKGIEELLRKSKLTGWEAHYATLTQQLRDYRDWSRNTLMPRTRAEVKQPPQLYADSLRQAGVDFTPEELIERASAEFQEVRDQMQVLAAQIAADRKLPAADYRKVSEFLKKDQVDASTMLQLYWKRLREIEAIIQREKLLTLPKRDAIIRLATDAEAASTPSPQMRAPRLIGNTGEYGEFLIPLNNPHAKTAAKMDDYSYDAATWTLAAHEARPGHELQFAAMVERGVSQPRLLFSRNSANTEGWALYAEALVLPYMPPEAQLISLQKRLLRITRAMLDPMINLGRLSPEAGKRILMEDVNQSEPFAQQEIDRYTFNMPGQATAYFYGYINLRSLRTQAELALGKHFNQQAFHDFVIAQGILPPRLMKKAVLEQFVPAQLAQAKTAAAS</sequence>
<evidence type="ECO:0000313" key="3">
    <source>
        <dbReference type="Proteomes" id="UP001172778"/>
    </source>
</evidence>
<keyword evidence="1" id="KW-0732">Signal</keyword>
<organism evidence="2 3">
    <name type="scientific">Parachitinimonas caeni</name>
    <dbReference type="NCBI Taxonomy" id="3031301"/>
    <lineage>
        <taxon>Bacteria</taxon>
        <taxon>Pseudomonadati</taxon>
        <taxon>Pseudomonadota</taxon>
        <taxon>Betaproteobacteria</taxon>
        <taxon>Neisseriales</taxon>
        <taxon>Chitinibacteraceae</taxon>
        <taxon>Parachitinimonas</taxon>
    </lineage>
</organism>
<feature type="signal peptide" evidence="1">
    <location>
        <begin position="1"/>
        <end position="26"/>
    </location>
</feature>
<protein>
    <submittedName>
        <fullName evidence="2">DUF885 domain-containing protein</fullName>
    </submittedName>
</protein>
<keyword evidence="3" id="KW-1185">Reference proteome</keyword>
<dbReference type="PANTHER" id="PTHR33361">
    <property type="entry name" value="GLR0591 PROTEIN"/>
    <property type="match status" value="1"/>
</dbReference>
<name>A0ABT7DZU2_9NEIS</name>
<dbReference type="Proteomes" id="UP001172778">
    <property type="component" value="Unassembled WGS sequence"/>
</dbReference>
<dbReference type="RefSeq" id="WP_284101890.1">
    <property type="nucleotide sequence ID" value="NZ_JARRAF010000021.1"/>
</dbReference>